<proteinExistence type="inferred from homology"/>
<comment type="subcellular location">
    <subcellularLocation>
        <location evidence="1">Cell membrane</location>
        <topology evidence="1">Single-pass type II membrane protein</topology>
    </subcellularLocation>
    <subcellularLocation>
        <location evidence="2">Cytoplasmic vesicle membrane</location>
        <topology evidence="2">Single-pass type II membrane protein</topology>
    </subcellularLocation>
</comment>
<dbReference type="SMART" id="SM01201">
    <property type="entry name" value="FerB"/>
    <property type="match status" value="1"/>
</dbReference>
<feature type="domain" description="C2" evidence="15">
    <location>
        <begin position="929"/>
        <end position="1065"/>
    </location>
</feature>
<evidence type="ECO:0000313" key="16">
    <source>
        <dbReference type="EMBL" id="CAD5119286.1"/>
    </source>
</evidence>
<evidence type="ECO:0000256" key="6">
    <source>
        <dbReference type="ARBA" id="ARBA00022723"/>
    </source>
</evidence>
<dbReference type="GO" id="GO:0061025">
    <property type="term" value="P:membrane fusion"/>
    <property type="evidence" value="ECO:0007669"/>
    <property type="project" value="TreeGrafter"/>
</dbReference>
<dbReference type="Pfam" id="PF00168">
    <property type="entry name" value="C2"/>
    <property type="match status" value="6"/>
</dbReference>
<keyword evidence="17" id="KW-1185">Reference proteome</keyword>
<feature type="domain" description="C2" evidence="15">
    <location>
        <begin position="1098"/>
        <end position="1221"/>
    </location>
</feature>
<dbReference type="InterPro" id="IPR037722">
    <property type="entry name" value="C2C_Ferlin"/>
</dbReference>
<evidence type="ECO:0000256" key="8">
    <source>
        <dbReference type="ARBA" id="ARBA00022837"/>
    </source>
</evidence>
<gene>
    <name evidence="16" type="ORF">DGYR_LOCUS7554</name>
</gene>
<dbReference type="CDD" id="cd04017">
    <property type="entry name" value="C2D_Ferlin"/>
    <property type="match status" value="1"/>
</dbReference>
<dbReference type="Pfam" id="PF16165">
    <property type="entry name" value="Ferlin_C"/>
    <property type="match status" value="1"/>
</dbReference>
<dbReference type="SUPFAM" id="SSF49562">
    <property type="entry name" value="C2 domain (Calcium/lipid-binding domain, CaLB)"/>
    <property type="match status" value="6"/>
</dbReference>
<dbReference type="Pfam" id="PF08150">
    <property type="entry name" value="FerB"/>
    <property type="match status" value="1"/>
</dbReference>
<dbReference type="GO" id="GO:0005886">
    <property type="term" value="C:plasma membrane"/>
    <property type="evidence" value="ECO:0007669"/>
    <property type="project" value="UniProtKB-SubCell"/>
</dbReference>
<dbReference type="SMART" id="SM01202">
    <property type="entry name" value="FerI"/>
    <property type="match status" value="1"/>
</dbReference>
<evidence type="ECO:0000256" key="4">
    <source>
        <dbReference type="ARBA" id="ARBA00022475"/>
    </source>
</evidence>
<dbReference type="PROSITE" id="PS50004">
    <property type="entry name" value="C2"/>
    <property type="match status" value="6"/>
</dbReference>
<dbReference type="InterPro" id="IPR012561">
    <property type="entry name" value="Ferlin_B-domain"/>
</dbReference>
<dbReference type="EMBL" id="CAJFCJ010000009">
    <property type="protein sequence ID" value="CAD5119286.1"/>
    <property type="molecule type" value="Genomic_DNA"/>
</dbReference>
<comment type="similarity">
    <text evidence="3">Belongs to the ferlin family.</text>
</comment>
<organism evidence="16 17">
    <name type="scientific">Dimorphilus gyrociliatus</name>
    <dbReference type="NCBI Taxonomy" id="2664684"/>
    <lineage>
        <taxon>Eukaryota</taxon>
        <taxon>Metazoa</taxon>
        <taxon>Spiralia</taxon>
        <taxon>Lophotrochozoa</taxon>
        <taxon>Annelida</taxon>
        <taxon>Polychaeta</taxon>
        <taxon>Polychaeta incertae sedis</taxon>
        <taxon>Dinophilidae</taxon>
        <taxon>Dimorphilus</taxon>
    </lineage>
</organism>
<reference evidence="16 17" key="1">
    <citation type="submission" date="2020-08" db="EMBL/GenBank/DDBJ databases">
        <authorList>
            <person name="Hejnol A."/>
        </authorList>
    </citation>
    <scope>NUCLEOTIDE SEQUENCE [LARGE SCALE GENOMIC DNA]</scope>
</reference>
<dbReference type="InterPro" id="IPR055072">
    <property type="entry name" value="Ferlin_DSRM"/>
</dbReference>
<keyword evidence="9" id="KW-0735">Signal-anchor</keyword>
<keyword evidence="5 14" id="KW-0812">Transmembrane</keyword>
<keyword evidence="10 14" id="KW-1133">Transmembrane helix</keyword>
<dbReference type="Pfam" id="PF22901">
    <property type="entry name" value="dsrm_Ferlin"/>
    <property type="match status" value="1"/>
</dbReference>
<feature type="domain" description="C2" evidence="15">
    <location>
        <begin position="193"/>
        <end position="329"/>
    </location>
</feature>
<dbReference type="CDD" id="cd08374">
    <property type="entry name" value="C2F_Ferlin"/>
    <property type="match status" value="1"/>
</dbReference>
<dbReference type="InterPro" id="IPR012560">
    <property type="entry name" value="Ferlin_A-domain"/>
</dbReference>
<dbReference type="InterPro" id="IPR035892">
    <property type="entry name" value="C2_domain_sf"/>
</dbReference>
<dbReference type="Pfam" id="PF08165">
    <property type="entry name" value="FerA"/>
    <property type="match status" value="1"/>
</dbReference>
<dbReference type="InterPro" id="IPR032362">
    <property type="entry name" value="Ferlin_C"/>
</dbReference>
<feature type="domain" description="C2" evidence="15">
    <location>
        <begin position="1339"/>
        <end position="1457"/>
    </location>
</feature>
<evidence type="ECO:0000256" key="7">
    <source>
        <dbReference type="ARBA" id="ARBA00022737"/>
    </source>
</evidence>
<keyword evidence="11 14" id="KW-0472">Membrane</keyword>
<dbReference type="SMART" id="SM01200">
    <property type="entry name" value="FerA"/>
    <property type="match status" value="1"/>
</dbReference>
<sequence length="1868" mass="214204">MTGAGDSKTGDEKDKPSEEDKTEEKKPAAEKEDTYVKKPIDKTSTKNTDFQVRIKVIEGRQLQGANIDPVARITCYNQTKQTRVQKSTNAPYWNEMFFFNFVCSPAELFEETINFQVFHAKKLRSDSLVGNFKCDVSMVYDAPNHTFLNKWLLLSDPEDPQAGATGYLKISATVLGSGDEAPSFKQIAQDEDDDEDIESNLLRPAGVQLRPATFHLNLYRCEDLPVMDADLMGDVKKFFGSKEKRGGRVDPYFVFSFAGAEVRSQIMEKNDHPEYNENLNLGLRFPSMCEKIKFQLRDWDRLSEDDPIGTAFVYISHISATGESGFLPTYGPTYINFYGSPREFSALCEKYEYLNTGKGEGVAYRGRALLELTTVVGDLPEEASEALSVEQTCKVEKYMARRKFKLNAAFMNATMIYVQSATVQFEVSIGNYGNILDESVPPSASTTQITNPVFDGCYYYFLPWGETKPCTSVDCQWEDISHRLEALNSILKTVARLESNIEKIKMAMKARVDIKELAQIIISTLDSLVNDCQKPLPKIIEGHTIQNDLDRELRSYRETELASLQGLASSLRTTADDPEKALGDIEGYLAQLRNLAIEPQQSIPDVIIWMISENERKAYFRLPVHHVLYSPTPDYCGKFCNNLETIQLQFPGDLAEKDSKWEIPALLRAKLWFGLERYEESWHKDQTEGEVAVFAETYENEVKVMNTWSRKMLTRPNFSDSSGKMKLMKEDFIIPDGWSWDGNWYISPELSMLYDKDSGHTTYIEEVYEMHARTFGGNWDMDSSAPWTDVKGDKAIGKGDIELPKGWEWDNAWDIDKNRAVDDDGWEYCTEVSVGGWGPVEKMYHLCRRRRWLRTRKLAADAILKAQKEEEAKKQKALAEGWEYAPVFDMKFHHTERKLDMVRRRRWHRKLQSNDSKKPCFFKFKDDEDGEKSRAKLAAPRMFLTCPEPTKYQLRAYIYQARNLLAADANGLSDPFGRVAFLNQSAVTERLENTLCPTWDQTLIFEKVSIHGRPNQILEKPPTIIIEFFDHDQIGSPEYLGRTVAYPLVKLDVKSDTRIPSLQWYKIKKGFQDGGEVLAAFELLRIDGQELPHFPPKRKKLYTVPPEVRPRLRRTGVEVLCWGVRNMKKYHLLSVTSPSIEFEIGGHLLKSKVIKDTKKNPNFDEPLLFFDIMLPEEELYTPPMNINVRDNRQFGRKPLVGIHVLRSFERFRYKPPPKLEEVTSETESVLNAAVEILEDKPPEKKSNEALWEEDIDWWSKYYASLGEHKKCNHYLEMEFDTLQVFPKALEKVESIEEFSDFCKTFELSRGKNVDDEQTAVGEFKGTFVVYPLPDDPSEPLPDKVLSHLPSSAPEECIVRVYIIKAYELQPSDPNGLADPYITVKIGKKKVNNRKEYLPNTLEPVFGKMFELKANIPMEKDLIIRVKDYDLLSTDDVIGETVIDLENRYLSRYRATVGLPKTYCTSGPTQWRDSQTPKEILKNFCVKNCLPDPIYTSVNDVVTVKIGPNCSSLTDFEKVPPKHSHLGPDEERLALYVLNTLPASLNNPLIVEHVETRPLFNPLQPDIEQGKLELFVDIFPVSLGPPGPQVDITPRKPKKFELRVVIWNTTDVILEETSITGEKMSDIYVKGWLQGVDQVQSTDVHYRSLDGDGNFNWRMVFPFNYIPAEECLHVKRKEHFWSLDETELLLPPVLVLQIWDNDKFSADDFLGTVELNLNKMPSPAKSSRKCNLNQIPDPNNPDSHSIKMISIFEQKRISGFWPCFNDETGIRELTGKVEIEMELIPSQEAAEKPVGLGQEEPNQYPKLDPPKRPATSFLWFTSPWKTLKLIIWKNYKWYFISGFAILLLIIFFVLFIYTIPGASVNAMFG</sequence>
<evidence type="ECO:0000256" key="12">
    <source>
        <dbReference type="ARBA" id="ARBA00023329"/>
    </source>
</evidence>
<evidence type="ECO:0000256" key="11">
    <source>
        <dbReference type="ARBA" id="ARBA00023136"/>
    </source>
</evidence>
<dbReference type="PANTHER" id="PTHR12546:SF33">
    <property type="entry name" value="SPERM VESICLE FUSION PROTEIN FER-1"/>
    <property type="match status" value="1"/>
</dbReference>
<evidence type="ECO:0000256" key="13">
    <source>
        <dbReference type="SAM" id="MobiDB-lite"/>
    </source>
</evidence>
<dbReference type="InterPro" id="IPR006614">
    <property type="entry name" value="Peroxin/Ferlin"/>
</dbReference>
<evidence type="ECO:0000313" key="17">
    <source>
        <dbReference type="Proteomes" id="UP000549394"/>
    </source>
</evidence>
<keyword evidence="7" id="KW-0677">Repeat</keyword>
<dbReference type="OrthoDB" id="10059618at2759"/>
<dbReference type="Pfam" id="PF08151">
    <property type="entry name" value="FerI"/>
    <property type="match status" value="1"/>
</dbReference>
<evidence type="ECO:0000256" key="5">
    <source>
        <dbReference type="ARBA" id="ARBA00022692"/>
    </source>
</evidence>
<feature type="domain" description="C2" evidence="15">
    <location>
        <begin position="1583"/>
        <end position="1730"/>
    </location>
</feature>
<dbReference type="SMART" id="SM00694">
    <property type="entry name" value="DysFC"/>
    <property type="match status" value="2"/>
</dbReference>
<evidence type="ECO:0000256" key="10">
    <source>
        <dbReference type="ARBA" id="ARBA00022989"/>
    </source>
</evidence>
<dbReference type="InterPro" id="IPR012968">
    <property type="entry name" value="FerIin_dom"/>
</dbReference>
<dbReference type="InterPro" id="IPR037720">
    <property type="entry name" value="C2B_Ferlin"/>
</dbReference>
<protein>
    <submittedName>
        <fullName evidence="16">DgyrCDS7913</fullName>
    </submittedName>
</protein>
<dbReference type="InterPro" id="IPR000008">
    <property type="entry name" value="C2_dom"/>
</dbReference>
<dbReference type="CDD" id="cd04037">
    <property type="entry name" value="C2E_Ferlin"/>
    <property type="match status" value="1"/>
</dbReference>
<dbReference type="CDD" id="cd04018">
    <property type="entry name" value="C2C_Ferlin"/>
    <property type="match status" value="1"/>
</dbReference>
<dbReference type="Proteomes" id="UP000549394">
    <property type="component" value="Unassembled WGS sequence"/>
</dbReference>
<dbReference type="SMART" id="SM00239">
    <property type="entry name" value="C2"/>
    <property type="match status" value="6"/>
</dbReference>
<keyword evidence="4" id="KW-1003">Cell membrane</keyword>
<evidence type="ECO:0000256" key="14">
    <source>
        <dbReference type="SAM" id="Phobius"/>
    </source>
</evidence>
<dbReference type="InterPro" id="IPR037723">
    <property type="entry name" value="C2D_Ferlin"/>
</dbReference>
<dbReference type="InterPro" id="IPR037721">
    <property type="entry name" value="Ferlin"/>
</dbReference>
<dbReference type="Gene3D" id="2.60.40.150">
    <property type="entry name" value="C2 domain"/>
    <property type="match status" value="5"/>
</dbReference>
<feature type="transmembrane region" description="Helical" evidence="14">
    <location>
        <begin position="1836"/>
        <end position="1858"/>
    </location>
</feature>
<accession>A0A7I8VUS7</accession>
<dbReference type="FunFam" id="2.60.40.150:FF:000026">
    <property type="entry name" value="dysferlin isoform X2"/>
    <property type="match status" value="1"/>
</dbReference>
<name>A0A7I8VUS7_9ANNE</name>
<dbReference type="InterPro" id="IPR037725">
    <property type="entry name" value="C2F_Ferlin"/>
</dbReference>
<keyword evidence="6" id="KW-0479">Metal-binding</keyword>
<dbReference type="GO" id="GO:0030659">
    <property type="term" value="C:cytoplasmic vesicle membrane"/>
    <property type="evidence" value="ECO:0007669"/>
    <property type="project" value="UniProtKB-SubCell"/>
</dbReference>
<keyword evidence="8" id="KW-0106">Calcium</keyword>
<dbReference type="GO" id="GO:0046872">
    <property type="term" value="F:metal ion binding"/>
    <property type="evidence" value="ECO:0007669"/>
    <property type="project" value="UniProtKB-KW"/>
</dbReference>
<feature type="domain" description="C2" evidence="15">
    <location>
        <begin position="30"/>
        <end position="152"/>
    </location>
</feature>
<dbReference type="InterPro" id="IPR037724">
    <property type="entry name" value="C2E_Ferlin"/>
</dbReference>
<feature type="region of interest" description="Disordered" evidence="13">
    <location>
        <begin position="1"/>
        <end position="40"/>
    </location>
</feature>
<comment type="caution">
    <text evidence="16">The sequence shown here is derived from an EMBL/GenBank/DDBJ whole genome shotgun (WGS) entry which is preliminary data.</text>
</comment>
<dbReference type="PANTHER" id="PTHR12546">
    <property type="entry name" value="FER-1-LIKE"/>
    <property type="match status" value="1"/>
</dbReference>
<evidence type="ECO:0000256" key="1">
    <source>
        <dbReference type="ARBA" id="ARBA00004401"/>
    </source>
</evidence>
<feature type="compositionally biased region" description="Basic and acidic residues" evidence="13">
    <location>
        <begin position="8"/>
        <end position="40"/>
    </location>
</feature>
<keyword evidence="12" id="KW-0968">Cytoplasmic vesicle</keyword>
<evidence type="ECO:0000256" key="2">
    <source>
        <dbReference type="ARBA" id="ARBA00004483"/>
    </source>
</evidence>
<evidence type="ECO:0000259" key="15">
    <source>
        <dbReference type="PROSITE" id="PS50004"/>
    </source>
</evidence>
<dbReference type="GO" id="GO:0007009">
    <property type="term" value="P:plasma membrane organization"/>
    <property type="evidence" value="ECO:0007669"/>
    <property type="project" value="TreeGrafter"/>
</dbReference>
<evidence type="ECO:0000256" key="9">
    <source>
        <dbReference type="ARBA" id="ARBA00022968"/>
    </source>
</evidence>
<evidence type="ECO:0000256" key="3">
    <source>
        <dbReference type="ARBA" id="ARBA00007561"/>
    </source>
</evidence>
<dbReference type="CDD" id="cd04011">
    <property type="entry name" value="C2B_Ferlin"/>
    <property type="match status" value="1"/>
</dbReference>
<dbReference type="SMART" id="SM00693">
    <property type="entry name" value="DysFN"/>
    <property type="match status" value="2"/>
</dbReference>